<dbReference type="OrthoDB" id="263283at2759"/>
<feature type="chain" id="PRO_5001474645" description="PSI domain-containing protein" evidence="2">
    <location>
        <begin position="27"/>
        <end position="248"/>
    </location>
</feature>
<dbReference type="GO" id="GO:0005634">
    <property type="term" value="C:nucleus"/>
    <property type="evidence" value="ECO:0007669"/>
    <property type="project" value="TreeGrafter"/>
</dbReference>
<dbReference type="InterPro" id="IPR052304">
    <property type="entry name" value="PTTG1IP"/>
</dbReference>
<evidence type="ECO:0000313" key="4">
    <source>
        <dbReference type="Proteomes" id="UP000022910"/>
    </source>
</evidence>
<reference evidence="3 4" key="1">
    <citation type="submission" date="2014-02" db="EMBL/GenBank/DDBJ databases">
        <title>Single nucleus genome sequencing reveals high similarity among nuclei of an endomycorrhizal fungus.</title>
        <authorList>
            <person name="Lin K."/>
            <person name="Geurts R."/>
            <person name="Zhang Z."/>
            <person name="Limpens E."/>
            <person name="Saunders D.G."/>
            <person name="Mu D."/>
            <person name="Pang E."/>
            <person name="Cao H."/>
            <person name="Cha H."/>
            <person name="Lin T."/>
            <person name="Zhou Q."/>
            <person name="Shang Y."/>
            <person name="Li Y."/>
            <person name="Ivanov S."/>
            <person name="Sharma T."/>
            <person name="Velzen R.V."/>
            <person name="Ruijter N.D."/>
            <person name="Aanen D.K."/>
            <person name="Win J."/>
            <person name="Kamoun S."/>
            <person name="Bisseling T."/>
            <person name="Huang S."/>
        </authorList>
    </citation>
    <scope>NUCLEOTIDE SEQUENCE [LARGE SCALE GENOMIC DNA]</scope>
    <source>
        <strain evidence="4">DAOM197198w</strain>
    </source>
</reference>
<accession>A0A015K868</accession>
<organism evidence="3 4">
    <name type="scientific">Rhizophagus irregularis (strain DAOM 197198w)</name>
    <name type="common">Glomus intraradices</name>
    <dbReference type="NCBI Taxonomy" id="1432141"/>
    <lineage>
        <taxon>Eukaryota</taxon>
        <taxon>Fungi</taxon>
        <taxon>Fungi incertae sedis</taxon>
        <taxon>Mucoromycota</taxon>
        <taxon>Glomeromycotina</taxon>
        <taxon>Glomeromycetes</taxon>
        <taxon>Glomerales</taxon>
        <taxon>Glomeraceae</taxon>
        <taxon>Rhizophagus</taxon>
    </lineage>
</organism>
<dbReference type="GO" id="GO:0005737">
    <property type="term" value="C:cytoplasm"/>
    <property type="evidence" value="ECO:0007669"/>
    <property type="project" value="TreeGrafter"/>
</dbReference>
<protein>
    <recommendedName>
        <fullName evidence="5">PSI domain-containing protein</fullName>
    </recommendedName>
</protein>
<dbReference type="PANTHER" id="PTHR15191:SF3">
    <property type="entry name" value="PITUITARY TUMOR-TRANSFORMING GENE PROTEIN-BINDING FACTOR"/>
    <property type="match status" value="1"/>
</dbReference>
<comment type="caution">
    <text evidence="3">The sequence shown here is derived from an EMBL/GenBank/DDBJ whole genome shotgun (WGS) entry which is preliminary data.</text>
</comment>
<keyword evidence="1" id="KW-0812">Transmembrane</keyword>
<proteinExistence type="predicted"/>
<evidence type="ECO:0000256" key="1">
    <source>
        <dbReference type="SAM" id="Phobius"/>
    </source>
</evidence>
<evidence type="ECO:0000256" key="2">
    <source>
        <dbReference type="SAM" id="SignalP"/>
    </source>
</evidence>
<dbReference type="PANTHER" id="PTHR15191">
    <property type="entry name" value="PROTEIN CBG20567"/>
    <property type="match status" value="1"/>
</dbReference>
<keyword evidence="1" id="KW-0472">Membrane</keyword>
<dbReference type="EMBL" id="JEMT01012374">
    <property type="protein sequence ID" value="EXX75720.1"/>
    <property type="molecule type" value="Genomic_DNA"/>
</dbReference>
<sequence length="248" mass="28144">MSLIRPFSYLSILFVLILLKSETSFAQSNFTELIECSAFATCGECTSHLACGFCVTTNKCVQGGWKGPFKDPEICTIDNWEYEYAQCFVSHKQALISFASALVGILFISILFCLCCCICRCCRIRNPDDERAPLVPGDTIATQHFRRASFYNYNRNRPFERRGRTLSSGTVNSAMQYGRNWRNGSDEYMYGYGALNTPSLLWVNENPGVPTDYAMGSHNNSLGNGEWRKWEKKREELLAKYAKNPNES</sequence>
<name>A0A015K868_RHIIW</name>
<evidence type="ECO:0008006" key="5">
    <source>
        <dbReference type="Google" id="ProtNLM"/>
    </source>
</evidence>
<evidence type="ECO:0000313" key="3">
    <source>
        <dbReference type="EMBL" id="EXX75720.1"/>
    </source>
</evidence>
<feature type="signal peptide" evidence="2">
    <location>
        <begin position="1"/>
        <end position="26"/>
    </location>
</feature>
<gene>
    <name evidence="3" type="ORF">RirG_039450</name>
</gene>
<feature type="transmembrane region" description="Helical" evidence="1">
    <location>
        <begin position="95"/>
        <end position="119"/>
    </location>
</feature>
<keyword evidence="1" id="KW-1133">Transmembrane helix</keyword>
<dbReference type="HOGENOM" id="CLU_1120638_0_0_1"/>
<dbReference type="Proteomes" id="UP000022910">
    <property type="component" value="Unassembled WGS sequence"/>
</dbReference>
<keyword evidence="2" id="KW-0732">Signal</keyword>
<dbReference type="SMR" id="A0A015K868"/>
<keyword evidence="4" id="KW-1185">Reference proteome</keyword>
<dbReference type="AlphaFoldDB" id="A0A015K868"/>
<dbReference type="GO" id="GO:0006606">
    <property type="term" value="P:protein import into nucleus"/>
    <property type="evidence" value="ECO:0007669"/>
    <property type="project" value="TreeGrafter"/>
</dbReference>